<protein>
    <recommendedName>
        <fullName evidence="2">DUF5672 domain-containing protein</fullName>
    </recommendedName>
</protein>
<keyword evidence="1" id="KW-0812">Transmembrane</keyword>
<evidence type="ECO:0000313" key="6">
    <source>
        <dbReference type="Proteomes" id="UP000663870"/>
    </source>
</evidence>
<sequence length="289" mass="33269">MSLILNKKRGSTRPLWLIIVLIFISIIMIYLNRNNIFRYNVYIKINYKSKYPYIAVIIDDRAIESVVNTVNNVIEHIPVDWKVQIITPYENWSFYNKSSLNQYINSDRILLTDLEQKSNGLASDKYINSILTSSSFWHKVYGDKVLLFQIDAVLCSNSSYNINDFLQYDFVGAPWVGGGCCNGGLSLRTRSKILQMLENKRFRFPVNQINEDGWFTDNLPYFNGRVAPISIAKKFSVESIYHPRPFGVHKPHTNTIGSHNMKRLCNECPEVSALVPSCKTNIKVSNSTY</sequence>
<feature type="domain" description="DUF5672" evidence="2">
    <location>
        <begin position="120"/>
        <end position="249"/>
    </location>
</feature>
<feature type="transmembrane region" description="Helical" evidence="1">
    <location>
        <begin position="12"/>
        <end position="31"/>
    </location>
</feature>
<keyword evidence="1" id="KW-0472">Membrane</keyword>
<evidence type="ECO:0000313" key="3">
    <source>
        <dbReference type="EMBL" id="CAF0946942.1"/>
    </source>
</evidence>
<dbReference type="EMBL" id="CAJNOH010000211">
    <property type="protein sequence ID" value="CAF0946942.1"/>
    <property type="molecule type" value="Genomic_DNA"/>
</dbReference>
<evidence type="ECO:0000259" key="2">
    <source>
        <dbReference type="Pfam" id="PF18922"/>
    </source>
</evidence>
<dbReference type="Pfam" id="PF18922">
    <property type="entry name" value="DUF5672"/>
    <property type="match status" value="1"/>
</dbReference>
<accession>A0A814CYX2</accession>
<dbReference type="Proteomes" id="UP000663854">
    <property type="component" value="Unassembled WGS sequence"/>
</dbReference>
<gene>
    <name evidence="4" type="ORF">JXQ802_LOCUS13681</name>
    <name evidence="3" type="ORF">PYM288_LOCUS11908</name>
</gene>
<evidence type="ECO:0000256" key="1">
    <source>
        <dbReference type="SAM" id="Phobius"/>
    </source>
</evidence>
<evidence type="ECO:0000313" key="4">
    <source>
        <dbReference type="EMBL" id="CAF0991178.1"/>
    </source>
</evidence>
<name>A0A814CYX2_9BILA</name>
<dbReference type="AlphaFoldDB" id="A0A814CYX2"/>
<evidence type="ECO:0000313" key="5">
    <source>
        <dbReference type="Proteomes" id="UP000663854"/>
    </source>
</evidence>
<dbReference type="EMBL" id="CAJNOL010000297">
    <property type="protein sequence ID" value="CAF0991178.1"/>
    <property type="molecule type" value="Genomic_DNA"/>
</dbReference>
<comment type="caution">
    <text evidence="3">The sequence shown here is derived from an EMBL/GenBank/DDBJ whole genome shotgun (WGS) entry which is preliminary data.</text>
</comment>
<dbReference type="Proteomes" id="UP000663870">
    <property type="component" value="Unassembled WGS sequence"/>
</dbReference>
<dbReference type="InterPro" id="IPR043729">
    <property type="entry name" value="DUF5672"/>
</dbReference>
<organism evidence="3 5">
    <name type="scientific">Rotaria sordida</name>
    <dbReference type="NCBI Taxonomy" id="392033"/>
    <lineage>
        <taxon>Eukaryota</taxon>
        <taxon>Metazoa</taxon>
        <taxon>Spiralia</taxon>
        <taxon>Gnathifera</taxon>
        <taxon>Rotifera</taxon>
        <taxon>Eurotatoria</taxon>
        <taxon>Bdelloidea</taxon>
        <taxon>Philodinida</taxon>
        <taxon>Philodinidae</taxon>
        <taxon>Rotaria</taxon>
    </lineage>
</organism>
<reference evidence="3" key="1">
    <citation type="submission" date="2021-02" db="EMBL/GenBank/DDBJ databases">
        <authorList>
            <person name="Nowell W R."/>
        </authorList>
    </citation>
    <scope>NUCLEOTIDE SEQUENCE</scope>
</reference>
<keyword evidence="1" id="KW-1133">Transmembrane helix</keyword>
<proteinExistence type="predicted"/>
<keyword evidence="6" id="KW-1185">Reference proteome</keyword>